<dbReference type="AlphaFoldDB" id="A0AA39F9M5"/>
<dbReference type="GO" id="GO:2000431">
    <property type="term" value="P:regulation of cytokinesis, actomyosin contractile ring assembly"/>
    <property type="evidence" value="ECO:0007669"/>
    <property type="project" value="InterPro"/>
</dbReference>
<gene>
    <name evidence="1" type="ORF">PV328_004022</name>
</gene>
<dbReference type="SUPFAM" id="SSF52113">
    <property type="entry name" value="BRCT domain"/>
    <property type="match status" value="1"/>
</dbReference>
<evidence type="ECO:0000313" key="2">
    <source>
        <dbReference type="Proteomes" id="UP001168990"/>
    </source>
</evidence>
<dbReference type="Gene3D" id="3.40.50.10190">
    <property type="entry name" value="BRCT domain"/>
    <property type="match status" value="1"/>
</dbReference>
<proteinExistence type="predicted"/>
<protein>
    <submittedName>
        <fullName evidence="1">Uncharacterized protein</fullName>
    </submittedName>
</protein>
<dbReference type="Proteomes" id="UP001168990">
    <property type="component" value="Unassembled WGS sequence"/>
</dbReference>
<dbReference type="GO" id="GO:0005085">
    <property type="term" value="F:guanyl-nucleotide exchange factor activity"/>
    <property type="evidence" value="ECO:0007669"/>
    <property type="project" value="InterPro"/>
</dbReference>
<sequence>MWILESACCELNPSKDNIFVLEKFEGELFKKLEITKCFVMGPRYLLQFFFNGEFVLPGRSPIFTIAMKNLVVCATGYDSEIKDKIRKKVEYMGGI</sequence>
<dbReference type="GO" id="GO:0007399">
    <property type="term" value="P:nervous system development"/>
    <property type="evidence" value="ECO:0007669"/>
    <property type="project" value="TreeGrafter"/>
</dbReference>
<name>A0AA39F9M5_9HYME</name>
<accession>A0AA39F9M5</accession>
<dbReference type="InterPro" id="IPR036420">
    <property type="entry name" value="BRCT_dom_sf"/>
</dbReference>
<reference evidence="1" key="2">
    <citation type="submission" date="2023-03" db="EMBL/GenBank/DDBJ databases">
        <authorList>
            <person name="Inwood S.N."/>
            <person name="Skelly J.G."/>
            <person name="Guhlin J."/>
            <person name="Harrop T.W.R."/>
            <person name="Goldson S.G."/>
            <person name="Dearden P.K."/>
        </authorList>
    </citation>
    <scope>NUCLEOTIDE SEQUENCE</scope>
    <source>
        <strain evidence="1">Irish</strain>
        <tissue evidence="1">Whole body</tissue>
    </source>
</reference>
<dbReference type="GO" id="GO:0005096">
    <property type="term" value="F:GTPase activator activity"/>
    <property type="evidence" value="ECO:0007669"/>
    <property type="project" value="InterPro"/>
</dbReference>
<keyword evidence="2" id="KW-1185">Reference proteome</keyword>
<dbReference type="GO" id="GO:0005634">
    <property type="term" value="C:nucleus"/>
    <property type="evidence" value="ECO:0007669"/>
    <property type="project" value="InterPro"/>
</dbReference>
<dbReference type="PANTHER" id="PTHR16777">
    <property type="entry name" value="PROTEIN ECT2"/>
    <property type="match status" value="1"/>
</dbReference>
<organism evidence="1 2">
    <name type="scientific">Microctonus aethiopoides</name>
    <dbReference type="NCBI Taxonomy" id="144406"/>
    <lineage>
        <taxon>Eukaryota</taxon>
        <taxon>Metazoa</taxon>
        <taxon>Ecdysozoa</taxon>
        <taxon>Arthropoda</taxon>
        <taxon>Hexapoda</taxon>
        <taxon>Insecta</taxon>
        <taxon>Pterygota</taxon>
        <taxon>Neoptera</taxon>
        <taxon>Endopterygota</taxon>
        <taxon>Hymenoptera</taxon>
        <taxon>Apocrita</taxon>
        <taxon>Ichneumonoidea</taxon>
        <taxon>Braconidae</taxon>
        <taxon>Euphorinae</taxon>
        <taxon>Microctonus</taxon>
    </lineage>
</organism>
<dbReference type="GO" id="GO:0005938">
    <property type="term" value="C:cell cortex"/>
    <property type="evidence" value="ECO:0007669"/>
    <property type="project" value="TreeGrafter"/>
</dbReference>
<dbReference type="PANTHER" id="PTHR16777:SF2">
    <property type="entry name" value="PROTEIN ECT2"/>
    <property type="match status" value="1"/>
</dbReference>
<dbReference type="InterPro" id="IPR026817">
    <property type="entry name" value="Ect2"/>
</dbReference>
<comment type="caution">
    <text evidence="1">The sequence shown here is derived from an EMBL/GenBank/DDBJ whole genome shotgun (WGS) entry which is preliminary data.</text>
</comment>
<dbReference type="EMBL" id="JAQQBS010001422">
    <property type="protein sequence ID" value="KAK0165515.1"/>
    <property type="molecule type" value="Genomic_DNA"/>
</dbReference>
<evidence type="ECO:0000313" key="1">
    <source>
        <dbReference type="EMBL" id="KAK0165515.1"/>
    </source>
</evidence>
<dbReference type="GO" id="GO:0000281">
    <property type="term" value="P:mitotic cytokinesis"/>
    <property type="evidence" value="ECO:0007669"/>
    <property type="project" value="TreeGrafter"/>
</dbReference>
<reference evidence="1" key="1">
    <citation type="journal article" date="2023" name="bioRxiv">
        <title>Scaffold-level genome assemblies of two parasitoid biocontrol wasps reveal the parthenogenesis mechanism and an associated novel virus.</title>
        <authorList>
            <person name="Inwood S."/>
            <person name="Skelly J."/>
            <person name="Guhlin J."/>
            <person name="Harrop T."/>
            <person name="Goldson S."/>
            <person name="Dearden P."/>
        </authorList>
    </citation>
    <scope>NUCLEOTIDE SEQUENCE</scope>
    <source>
        <strain evidence="1">Irish</strain>
        <tissue evidence="1">Whole body</tissue>
    </source>
</reference>